<dbReference type="Proteomes" id="UP001430953">
    <property type="component" value="Unassembled WGS sequence"/>
</dbReference>
<evidence type="ECO:0000313" key="2">
    <source>
        <dbReference type="Proteomes" id="UP001430953"/>
    </source>
</evidence>
<evidence type="ECO:0000313" key="1">
    <source>
        <dbReference type="EMBL" id="KAL0118369.1"/>
    </source>
</evidence>
<proteinExistence type="predicted"/>
<name>A0AAW2FTA5_9HYME</name>
<gene>
    <name evidence="1" type="ORF">PUN28_009192</name>
</gene>
<organism evidence="1 2">
    <name type="scientific">Cardiocondyla obscurior</name>
    <dbReference type="NCBI Taxonomy" id="286306"/>
    <lineage>
        <taxon>Eukaryota</taxon>
        <taxon>Metazoa</taxon>
        <taxon>Ecdysozoa</taxon>
        <taxon>Arthropoda</taxon>
        <taxon>Hexapoda</taxon>
        <taxon>Insecta</taxon>
        <taxon>Pterygota</taxon>
        <taxon>Neoptera</taxon>
        <taxon>Endopterygota</taxon>
        <taxon>Hymenoptera</taxon>
        <taxon>Apocrita</taxon>
        <taxon>Aculeata</taxon>
        <taxon>Formicoidea</taxon>
        <taxon>Formicidae</taxon>
        <taxon>Myrmicinae</taxon>
        <taxon>Cardiocondyla</taxon>
    </lineage>
</organism>
<dbReference type="AlphaFoldDB" id="A0AAW2FTA5"/>
<keyword evidence="2" id="KW-1185">Reference proteome</keyword>
<dbReference type="EMBL" id="JADYXP020000008">
    <property type="protein sequence ID" value="KAL0118369.1"/>
    <property type="molecule type" value="Genomic_DNA"/>
</dbReference>
<accession>A0AAW2FTA5</accession>
<sequence length="84" mass="9661">MAYISEALRHFLIFHERFYGAPNFLRLFNRAAATLCRPFPVLAPIINSVIISLDAIQKNLVSREKRKSHIESTTKSYSLSHPVF</sequence>
<comment type="caution">
    <text evidence="1">The sequence shown here is derived from an EMBL/GenBank/DDBJ whole genome shotgun (WGS) entry which is preliminary data.</text>
</comment>
<protein>
    <submittedName>
        <fullName evidence="1">Uncharacterized protein</fullName>
    </submittedName>
</protein>
<reference evidence="1 2" key="1">
    <citation type="submission" date="2023-03" db="EMBL/GenBank/DDBJ databases">
        <title>High recombination rates correlate with genetic variation in Cardiocondyla obscurior ants.</title>
        <authorList>
            <person name="Errbii M."/>
        </authorList>
    </citation>
    <scope>NUCLEOTIDE SEQUENCE [LARGE SCALE GENOMIC DNA]</scope>
    <source>
        <strain evidence="1">Alpha-2009</strain>
        <tissue evidence="1">Whole body</tissue>
    </source>
</reference>